<dbReference type="KEGG" id="mgod:E7746_00645"/>
<gene>
    <name evidence="2" type="ORF">E7746_00645</name>
</gene>
<dbReference type="GO" id="GO:0016740">
    <property type="term" value="F:transferase activity"/>
    <property type="evidence" value="ECO:0007669"/>
    <property type="project" value="UniProtKB-KW"/>
</dbReference>
<keyword evidence="3" id="KW-1185">Reference proteome</keyword>
<protein>
    <submittedName>
        <fullName evidence="2">Polysaccharide pyruvyl transferase family protein</fullName>
    </submittedName>
</protein>
<reference evidence="2 3" key="1">
    <citation type="submission" date="2019-02" db="EMBL/GenBank/DDBJ databases">
        <title>Isolation and identification of novel species under the genus Muribaculum.</title>
        <authorList>
            <person name="Miyake S."/>
            <person name="Ding Y."/>
            <person name="Low A."/>
            <person name="Soh M."/>
            <person name="Seedorf H."/>
        </authorList>
    </citation>
    <scope>NUCLEOTIDE SEQUENCE [LARGE SCALE GENOMIC DNA]</scope>
    <source>
        <strain evidence="2 3">TLL-A4</strain>
    </source>
</reference>
<proteinExistence type="predicted"/>
<evidence type="ECO:0000313" key="2">
    <source>
        <dbReference type="EMBL" id="QCD34492.1"/>
    </source>
</evidence>
<dbReference type="OrthoDB" id="9799278at2"/>
<feature type="domain" description="Polysaccharide pyruvyl transferase" evidence="1">
    <location>
        <begin position="14"/>
        <end position="308"/>
    </location>
</feature>
<organism evidence="2 3">
    <name type="scientific">Muribaculum gordoncarteri</name>
    <dbReference type="NCBI Taxonomy" id="2530390"/>
    <lineage>
        <taxon>Bacteria</taxon>
        <taxon>Pseudomonadati</taxon>
        <taxon>Bacteroidota</taxon>
        <taxon>Bacteroidia</taxon>
        <taxon>Bacteroidales</taxon>
        <taxon>Muribaculaceae</taxon>
        <taxon>Muribaculum</taxon>
    </lineage>
</organism>
<dbReference type="EMBL" id="CP039393">
    <property type="protein sequence ID" value="QCD34492.1"/>
    <property type="molecule type" value="Genomic_DNA"/>
</dbReference>
<evidence type="ECO:0000259" key="1">
    <source>
        <dbReference type="Pfam" id="PF04230"/>
    </source>
</evidence>
<keyword evidence="2" id="KW-0808">Transferase</keyword>
<dbReference type="InterPro" id="IPR007345">
    <property type="entry name" value="Polysacch_pyruvyl_Trfase"/>
</dbReference>
<sequence length="369" mass="42118">MKKVGILSMQRVINYGSYLQAYALKQLLLQQGATSVEYIDIIRGKNLKGYQSSGFPYYLSRLKALLKIIAAGRIIEKRKTLCFMKQVSKKLQEAWKELGLKDYPYYPPVDLAVVGSDEVFHCCQSTSWGFTTQLYGNIKEAKEVVSYAASFGGTKLQDIFRLGIGEEIAKSLRRMKYISVRDDNSHKIVKNLTGREAEINLDPVLAYGFKQEIVNSGPVDENNYILLYSYPDRINDKKEIKAIKDFAKRTGKKLICVMSRYDWCDRAIIPTPLELFSWFKNADLVISETFHGTIFSIITERQFATIGRESALPKLTSMLQPYGLTDRLVSKDNSIDKIFSNSIDYIGVNEKLGPLREKAYQYITKIFQS</sequence>
<dbReference type="AlphaFoldDB" id="A0A4P7VAY4"/>
<evidence type="ECO:0000313" key="3">
    <source>
        <dbReference type="Proteomes" id="UP000297031"/>
    </source>
</evidence>
<dbReference type="Pfam" id="PF04230">
    <property type="entry name" value="PS_pyruv_trans"/>
    <property type="match status" value="1"/>
</dbReference>
<dbReference type="Proteomes" id="UP000297031">
    <property type="component" value="Chromosome"/>
</dbReference>
<accession>A0A4P7VAY4</accession>
<name>A0A4P7VAY4_9BACT</name>